<dbReference type="Proteomes" id="UP001385951">
    <property type="component" value="Unassembled WGS sequence"/>
</dbReference>
<feature type="transmembrane region" description="Helical" evidence="1">
    <location>
        <begin position="54"/>
        <end position="78"/>
    </location>
</feature>
<accession>A0AAW0FY96</accession>
<dbReference type="EMBL" id="JASBNA010000016">
    <property type="protein sequence ID" value="KAK7686483.1"/>
    <property type="molecule type" value="Genomic_DNA"/>
</dbReference>
<keyword evidence="1" id="KW-0472">Membrane</keyword>
<keyword evidence="3" id="KW-1185">Reference proteome</keyword>
<keyword evidence="1" id="KW-0812">Transmembrane</keyword>
<comment type="caution">
    <text evidence="2">The sequence shown here is derived from an EMBL/GenBank/DDBJ whole genome shotgun (WGS) entry which is preliminary data.</text>
</comment>
<feature type="transmembrane region" description="Helical" evidence="1">
    <location>
        <begin position="20"/>
        <end position="42"/>
    </location>
</feature>
<organism evidence="2 3">
    <name type="scientific">Cerrena zonata</name>
    <dbReference type="NCBI Taxonomy" id="2478898"/>
    <lineage>
        <taxon>Eukaryota</taxon>
        <taxon>Fungi</taxon>
        <taxon>Dikarya</taxon>
        <taxon>Basidiomycota</taxon>
        <taxon>Agaricomycotina</taxon>
        <taxon>Agaricomycetes</taxon>
        <taxon>Polyporales</taxon>
        <taxon>Cerrenaceae</taxon>
        <taxon>Cerrena</taxon>
    </lineage>
</organism>
<dbReference type="PANTHER" id="PTHR40465">
    <property type="entry name" value="CHROMOSOME 1, WHOLE GENOME SHOTGUN SEQUENCE"/>
    <property type="match status" value="1"/>
</dbReference>
<gene>
    <name evidence="2" type="ORF">QCA50_010080</name>
</gene>
<dbReference type="PANTHER" id="PTHR40465:SF1">
    <property type="entry name" value="DUF6534 DOMAIN-CONTAINING PROTEIN"/>
    <property type="match status" value="1"/>
</dbReference>
<name>A0AAW0FY96_9APHY</name>
<evidence type="ECO:0000256" key="1">
    <source>
        <dbReference type="SAM" id="Phobius"/>
    </source>
</evidence>
<dbReference type="AlphaFoldDB" id="A0AAW0FY96"/>
<sequence>MPITPLLSSVAGLSPSLGAILIGGIICAFLSGIVTMQAILYCRIYPEDPTKFKAMVGFVWTIDLLHTAMASAANWTYFIGYFGDEDVIDYITWTIAVTVALTAFQTWFVHCFFAWRIFTLSRSNYFLVIPIVSYFPPHLSTYPERYWQAVLALFRLGTPLKLLVEVDNNTITFCVSGRLGINIENVSLLIRGLLELSVPD</sequence>
<reference evidence="2 3" key="1">
    <citation type="submission" date="2022-09" db="EMBL/GenBank/DDBJ databases">
        <authorList>
            <person name="Palmer J.M."/>
        </authorList>
    </citation>
    <scope>NUCLEOTIDE SEQUENCE [LARGE SCALE GENOMIC DNA]</scope>
    <source>
        <strain evidence="2 3">DSM 7382</strain>
    </source>
</reference>
<proteinExistence type="predicted"/>
<evidence type="ECO:0000313" key="3">
    <source>
        <dbReference type="Proteomes" id="UP001385951"/>
    </source>
</evidence>
<feature type="transmembrane region" description="Helical" evidence="1">
    <location>
        <begin position="90"/>
        <end position="115"/>
    </location>
</feature>
<keyword evidence="1" id="KW-1133">Transmembrane helix</keyword>
<evidence type="ECO:0000313" key="2">
    <source>
        <dbReference type="EMBL" id="KAK7686483.1"/>
    </source>
</evidence>
<protein>
    <submittedName>
        <fullName evidence="2">Uncharacterized protein</fullName>
    </submittedName>
</protein>